<dbReference type="NCBIfam" id="TIGR00714">
    <property type="entry name" value="hscB"/>
    <property type="match status" value="1"/>
</dbReference>
<evidence type="ECO:0000256" key="2">
    <source>
        <dbReference type="ARBA" id="ARBA00023186"/>
    </source>
</evidence>
<dbReference type="AlphaFoldDB" id="A0A3N2E0S9"/>
<evidence type="ECO:0000259" key="5">
    <source>
        <dbReference type="PROSITE" id="PS50076"/>
    </source>
</evidence>
<comment type="function">
    <text evidence="3 4">Co-chaperone involved in the maturation of iron-sulfur cluster-containing proteins. Seems to help targeting proteins to be folded toward HscA.</text>
</comment>
<dbReference type="GO" id="GO:0001671">
    <property type="term" value="F:ATPase activator activity"/>
    <property type="evidence" value="ECO:0007669"/>
    <property type="project" value="InterPro"/>
</dbReference>
<keyword evidence="7" id="KW-1185">Reference proteome</keyword>
<feature type="domain" description="J" evidence="5">
    <location>
        <begin position="9"/>
        <end position="81"/>
    </location>
</feature>
<evidence type="ECO:0000256" key="3">
    <source>
        <dbReference type="ARBA" id="ARBA00025596"/>
    </source>
</evidence>
<dbReference type="GO" id="GO:0051259">
    <property type="term" value="P:protein complex oligomerization"/>
    <property type="evidence" value="ECO:0007669"/>
    <property type="project" value="InterPro"/>
</dbReference>
<comment type="similarity">
    <text evidence="1 4">Belongs to the HscB family.</text>
</comment>
<dbReference type="GO" id="GO:0044571">
    <property type="term" value="P:[2Fe-2S] cluster assembly"/>
    <property type="evidence" value="ECO:0007669"/>
    <property type="project" value="InterPro"/>
</dbReference>
<dbReference type="GO" id="GO:0006457">
    <property type="term" value="P:protein folding"/>
    <property type="evidence" value="ECO:0007669"/>
    <property type="project" value="UniProtKB-UniRule"/>
</dbReference>
<dbReference type="Gene3D" id="1.20.1280.20">
    <property type="entry name" value="HscB, C-terminal domain"/>
    <property type="match status" value="1"/>
</dbReference>
<dbReference type="InterPro" id="IPR009073">
    <property type="entry name" value="HscB_oligo_C"/>
</dbReference>
<comment type="caution">
    <text evidence="6">The sequence shown here is derived from an EMBL/GenBank/DDBJ whole genome shotgun (WGS) entry which is preliminary data.</text>
</comment>
<keyword evidence="2 4" id="KW-0143">Chaperone</keyword>
<evidence type="ECO:0000256" key="1">
    <source>
        <dbReference type="ARBA" id="ARBA00010476"/>
    </source>
</evidence>
<evidence type="ECO:0000256" key="4">
    <source>
        <dbReference type="HAMAP-Rule" id="MF_00682"/>
    </source>
</evidence>
<dbReference type="HAMAP" id="MF_00682">
    <property type="entry name" value="HscB"/>
    <property type="match status" value="1"/>
</dbReference>
<sequence>MGVLGLEKSFFELFDFDAEYAVDYVELDRRYRLLQQEFHPDRFAAEGDREQRVALQMSAFINEAYDTLKSPLKRAQYLLKLAGKDASGENTTNHDGEFLMQQIMLREQLEEVSEAPDAEVAIEELRESVEQNYEQMIEGFSTAYSKGDYTRATLLVARMQFLFKLLIEVERVEERLLDY</sequence>
<dbReference type="Gene3D" id="1.10.287.110">
    <property type="entry name" value="DnaJ domain"/>
    <property type="match status" value="1"/>
</dbReference>
<gene>
    <name evidence="4" type="primary">hscB</name>
    <name evidence="6" type="ORF">EDC56_0704</name>
</gene>
<dbReference type="InterPro" id="IPR004640">
    <property type="entry name" value="HscB"/>
</dbReference>
<name>A0A3N2E0S9_9GAMM</name>
<dbReference type="Pfam" id="PF07743">
    <property type="entry name" value="HSCB_C"/>
    <property type="match status" value="1"/>
</dbReference>
<dbReference type="InterPro" id="IPR001623">
    <property type="entry name" value="DnaJ_domain"/>
</dbReference>
<dbReference type="InterPro" id="IPR036386">
    <property type="entry name" value="HscB_C_sf"/>
</dbReference>
<organism evidence="6 7">
    <name type="scientific">Sinobacterium caligoides</name>
    <dbReference type="NCBI Taxonomy" id="933926"/>
    <lineage>
        <taxon>Bacteria</taxon>
        <taxon>Pseudomonadati</taxon>
        <taxon>Pseudomonadota</taxon>
        <taxon>Gammaproteobacteria</taxon>
        <taxon>Cellvibrionales</taxon>
        <taxon>Spongiibacteraceae</taxon>
        <taxon>Sinobacterium</taxon>
    </lineage>
</organism>
<protein>
    <recommendedName>
        <fullName evidence="4">Co-chaperone protein HscB homolog</fullName>
    </recommendedName>
</protein>
<dbReference type="InterPro" id="IPR036869">
    <property type="entry name" value="J_dom_sf"/>
</dbReference>
<proteinExistence type="inferred from homology"/>
<evidence type="ECO:0000313" key="6">
    <source>
        <dbReference type="EMBL" id="ROS05175.1"/>
    </source>
</evidence>
<dbReference type="PANTHER" id="PTHR14021:SF15">
    <property type="entry name" value="IRON-SULFUR CLUSTER CO-CHAPERONE PROTEIN HSCB"/>
    <property type="match status" value="1"/>
</dbReference>
<reference evidence="6 7" key="1">
    <citation type="submission" date="2018-11" db="EMBL/GenBank/DDBJ databases">
        <title>Genomic Encyclopedia of Type Strains, Phase IV (KMG-IV): sequencing the most valuable type-strain genomes for metagenomic binning, comparative biology and taxonomic classification.</title>
        <authorList>
            <person name="Goeker M."/>
        </authorList>
    </citation>
    <scope>NUCLEOTIDE SEQUENCE [LARGE SCALE GENOMIC DNA]</scope>
    <source>
        <strain evidence="6 7">DSM 100316</strain>
    </source>
</reference>
<accession>A0A3N2E0S9</accession>
<comment type="subunit">
    <text evidence="4">Interacts with HscA and stimulates its ATPase activity.</text>
</comment>
<dbReference type="EMBL" id="RKHR01000003">
    <property type="protein sequence ID" value="ROS05175.1"/>
    <property type="molecule type" value="Genomic_DNA"/>
</dbReference>
<dbReference type="SUPFAM" id="SSF46565">
    <property type="entry name" value="Chaperone J-domain"/>
    <property type="match status" value="1"/>
</dbReference>
<dbReference type="PANTHER" id="PTHR14021">
    <property type="entry name" value="IRON-SULFUR CLUSTER CO-CHAPERONE PROTEIN HSCB"/>
    <property type="match status" value="1"/>
</dbReference>
<dbReference type="SUPFAM" id="SSF47144">
    <property type="entry name" value="HSC20 (HSCB), C-terminal oligomerisation domain"/>
    <property type="match status" value="1"/>
</dbReference>
<dbReference type="CDD" id="cd06257">
    <property type="entry name" value="DnaJ"/>
    <property type="match status" value="1"/>
</dbReference>
<dbReference type="OrthoDB" id="287587at2"/>
<evidence type="ECO:0000313" key="7">
    <source>
        <dbReference type="Proteomes" id="UP000275394"/>
    </source>
</evidence>
<dbReference type="PROSITE" id="PS50076">
    <property type="entry name" value="DNAJ_2"/>
    <property type="match status" value="1"/>
</dbReference>
<dbReference type="Proteomes" id="UP000275394">
    <property type="component" value="Unassembled WGS sequence"/>
</dbReference>
<dbReference type="SMART" id="SM00271">
    <property type="entry name" value="DnaJ"/>
    <property type="match status" value="1"/>
</dbReference>
<dbReference type="GO" id="GO:0051087">
    <property type="term" value="F:protein-folding chaperone binding"/>
    <property type="evidence" value="ECO:0007669"/>
    <property type="project" value="InterPro"/>
</dbReference>
<dbReference type="RefSeq" id="WP_123711110.1">
    <property type="nucleotide sequence ID" value="NZ_RKHR01000003.1"/>
</dbReference>